<evidence type="ECO:0000313" key="1">
    <source>
        <dbReference type="EMBL" id="EQD45204.1"/>
    </source>
</evidence>
<reference evidence="1" key="1">
    <citation type="submission" date="2013-08" db="EMBL/GenBank/DDBJ databases">
        <authorList>
            <person name="Mendez C."/>
            <person name="Richter M."/>
            <person name="Ferrer M."/>
            <person name="Sanchez J."/>
        </authorList>
    </citation>
    <scope>NUCLEOTIDE SEQUENCE</scope>
</reference>
<name>T1AWX0_9ZZZZ</name>
<comment type="caution">
    <text evidence="1">The sequence shown here is derived from an EMBL/GenBank/DDBJ whole genome shotgun (WGS) entry which is preliminary data.</text>
</comment>
<dbReference type="AlphaFoldDB" id="T1AWX0"/>
<gene>
    <name evidence="1" type="ORF">B1A_14909</name>
</gene>
<reference evidence="1" key="2">
    <citation type="journal article" date="2014" name="ISME J.">
        <title>Microbial stratification in low pH oxic and suboxic macroscopic growths along an acid mine drainage.</title>
        <authorList>
            <person name="Mendez-Garcia C."/>
            <person name="Mesa V."/>
            <person name="Sprenger R.R."/>
            <person name="Richter M."/>
            <person name="Diez M.S."/>
            <person name="Solano J."/>
            <person name="Bargiela R."/>
            <person name="Golyshina O.V."/>
            <person name="Manteca A."/>
            <person name="Ramos J.L."/>
            <person name="Gallego J.R."/>
            <person name="Llorente I."/>
            <person name="Martins Dos Santos V.A."/>
            <person name="Jensen O.N."/>
            <person name="Pelaez A.I."/>
            <person name="Sanchez J."/>
            <person name="Ferrer M."/>
        </authorList>
    </citation>
    <scope>NUCLEOTIDE SEQUENCE</scope>
</reference>
<proteinExistence type="predicted"/>
<organism evidence="1">
    <name type="scientific">mine drainage metagenome</name>
    <dbReference type="NCBI Taxonomy" id="410659"/>
    <lineage>
        <taxon>unclassified sequences</taxon>
        <taxon>metagenomes</taxon>
        <taxon>ecological metagenomes</taxon>
    </lineage>
</organism>
<protein>
    <submittedName>
        <fullName evidence="1">Uncharacterized protein</fullName>
    </submittedName>
</protein>
<sequence length="101" mass="11385">MPVGPTVLGESFSVRSWRDVTEKTVETIAMLDPEAFQLLVQAFPSFIAADPTRFRDSRKLSNGYHLLTHFSAKVAYQFCERIVQAAGLEQEDWSVQFGTQS</sequence>
<dbReference type="EMBL" id="AUZX01010955">
    <property type="protein sequence ID" value="EQD45204.1"/>
    <property type="molecule type" value="Genomic_DNA"/>
</dbReference>
<accession>T1AWX0</accession>